<evidence type="ECO:0000256" key="4">
    <source>
        <dbReference type="PIRSR" id="PIRSR001365-2"/>
    </source>
</evidence>
<dbReference type="Pfam" id="PF00701">
    <property type="entry name" value="DHDPS"/>
    <property type="match status" value="1"/>
</dbReference>
<dbReference type="GO" id="GO:0008840">
    <property type="term" value="F:4-hydroxy-tetrahydrodipicolinate synthase activity"/>
    <property type="evidence" value="ECO:0007669"/>
    <property type="project" value="TreeGrafter"/>
</dbReference>
<dbReference type="Proteomes" id="UP000241848">
    <property type="component" value="Unassembled WGS sequence"/>
</dbReference>
<dbReference type="PANTHER" id="PTHR12128">
    <property type="entry name" value="DIHYDRODIPICOLINATE SYNTHASE"/>
    <property type="match status" value="1"/>
</dbReference>
<dbReference type="SMART" id="SM01130">
    <property type="entry name" value="DHDPS"/>
    <property type="match status" value="1"/>
</dbReference>
<dbReference type="InterPro" id="IPR002220">
    <property type="entry name" value="DapA-like"/>
</dbReference>
<dbReference type="Gene3D" id="3.20.20.70">
    <property type="entry name" value="Aldolase class I"/>
    <property type="match status" value="1"/>
</dbReference>
<sequence>MPQFAGVYVASITPMTSQQEVDVPGLRQHINWLIESGVDGIAPTGSCGEYATLKDEERELVIRTVAEVCHGRVPLVVGVAAPSTAQVVRWTELAKTLGAQGVMALPPVNYRPTWEEVYAHYAAIDAVGLPIIVYNNPYDTAVDLPPARLHELEALKHIQAVKEFSGDVRRITEIQEQTHLEVIAGTDDLLVESMLSGASGWIAGMANIVPEISLRLYRLVQNHRHPEAWELYRKLLPLLRYDSTPRLVQVIKYGLEYIGRPVGPTRPPRLALSLDDQKTVAGVLSSL</sequence>
<gene>
    <name evidence="5" type="ORF">C7B45_04970</name>
</gene>
<dbReference type="CDD" id="cd00408">
    <property type="entry name" value="DHDPS-like"/>
    <property type="match status" value="1"/>
</dbReference>
<dbReference type="PRINTS" id="PR00146">
    <property type="entry name" value="DHPICSNTHASE"/>
</dbReference>
<protein>
    <submittedName>
        <fullName evidence="5">Dihydrodipicolinate synthase family protein</fullName>
    </submittedName>
</protein>
<organism evidence="5 6">
    <name type="scientific">Sulfobacillus acidophilus</name>
    <dbReference type="NCBI Taxonomy" id="53633"/>
    <lineage>
        <taxon>Bacteria</taxon>
        <taxon>Bacillati</taxon>
        <taxon>Bacillota</taxon>
        <taxon>Clostridia</taxon>
        <taxon>Eubacteriales</taxon>
        <taxon>Clostridiales Family XVII. Incertae Sedis</taxon>
        <taxon>Sulfobacillus</taxon>
    </lineage>
</organism>
<accession>A0A2T2WL65</accession>
<name>A0A2T2WL65_9FIRM</name>
<reference evidence="5 6" key="1">
    <citation type="journal article" date="2014" name="BMC Genomics">
        <title>Comparison of environmental and isolate Sulfobacillus genomes reveals diverse carbon, sulfur, nitrogen, and hydrogen metabolisms.</title>
        <authorList>
            <person name="Justice N.B."/>
            <person name="Norman A."/>
            <person name="Brown C.T."/>
            <person name="Singh A."/>
            <person name="Thomas B.C."/>
            <person name="Banfield J.F."/>
        </authorList>
    </citation>
    <scope>NUCLEOTIDE SEQUENCE [LARGE SCALE GENOMIC DNA]</scope>
    <source>
        <strain evidence="5">AMDSBA3</strain>
    </source>
</reference>
<dbReference type="PANTHER" id="PTHR12128:SF72">
    <property type="entry name" value="DIHYDRODIPICOLINATE SYNTHASE"/>
    <property type="match status" value="1"/>
</dbReference>
<dbReference type="AlphaFoldDB" id="A0A2T2WL65"/>
<comment type="similarity">
    <text evidence="2">Belongs to the DapA family.</text>
</comment>
<evidence type="ECO:0000256" key="1">
    <source>
        <dbReference type="ARBA" id="ARBA00023239"/>
    </source>
</evidence>
<dbReference type="SUPFAM" id="SSF51569">
    <property type="entry name" value="Aldolase"/>
    <property type="match status" value="1"/>
</dbReference>
<evidence type="ECO:0000313" key="6">
    <source>
        <dbReference type="Proteomes" id="UP000241848"/>
    </source>
</evidence>
<keyword evidence="1 2" id="KW-0456">Lyase</keyword>
<feature type="binding site" evidence="4">
    <location>
        <position position="202"/>
    </location>
    <ligand>
        <name>pyruvate</name>
        <dbReference type="ChEBI" id="CHEBI:15361"/>
    </ligand>
</feature>
<dbReference type="EMBL" id="PXYV01000010">
    <property type="protein sequence ID" value="PSR22975.1"/>
    <property type="molecule type" value="Genomic_DNA"/>
</dbReference>
<dbReference type="InterPro" id="IPR013785">
    <property type="entry name" value="Aldolase_TIM"/>
</dbReference>
<feature type="active site" description="Proton donor/acceptor" evidence="3">
    <location>
        <position position="134"/>
    </location>
</feature>
<evidence type="ECO:0000256" key="3">
    <source>
        <dbReference type="PIRSR" id="PIRSR001365-1"/>
    </source>
</evidence>
<proteinExistence type="inferred from homology"/>
<feature type="active site" description="Schiff-base intermediate with substrate" evidence="3">
    <location>
        <position position="162"/>
    </location>
</feature>
<comment type="caution">
    <text evidence="5">The sequence shown here is derived from an EMBL/GenBank/DDBJ whole genome shotgun (WGS) entry which is preliminary data.</text>
</comment>
<evidence type="ECO:0000313" key="5">
    <source>
        <dbReference type="EMBL" id="PSR22975.1"/>
    </source>
</evidence>
<evidence type="ECO:0000256" key="2">
    <source>
        <dbReference type="PIRNR" id="PIRNR001365"/>
    </source>
</evidence>
<dbReference type="PIRSF" id="PIRSF001365">
    <property type="entry name" value="DHDPS"/>
    <property type="match status" value="1"/>
</dbReference>